<keyword evidence="5" id="KW-0255">Endonuclease</keyword>
<name>A0ABR8CFD0_9CYAN</name>
<accession>A0ABR8CFD0</accession>
<dbReference type="Pfam" id="PF01420">
    <property type="entry name" value="Methylase_S"/>
    <property type="match status" value="2"/>
</dbReference>
<dbReference type="GO" id="GO:0004519">
    <property type="term" value="F:endonuclease activity"/>
    <property type="evidence" value="ECO:0007669"/>
    <property type="project" value="UniProtKB-KW"/>
</dbReference>
<gene>
    <name evidence="5" type="ORF">H6G05_21760</name>
</gene>
<proteinExistence type="inferred from homology"/>
<dbReference type="Gene3D" id="3.90.220.20">
    <property type="entry name" value="DNA methylase specificity domains"/>
    <property type="match status" value="2"/>
</dbReference>
<evidence type="ECO:0000313" key="6">
    <source>
        <dbReference type="Proteomes" id="UP000618445"/>
    </source>
</evidence>
<dbReference type="PANTHER" id="PTHR30408:SF12">
    <property type="entry name" value="TYPE I RESTRICTION ENZYME MJAVIII SPECIFICITY SUBUNIT"/>
    <property type="match status" value="1"/>
</dbReference>
<dbReference type="InterPro" id="IPR052021">
    <property type="entry name" value="Type-I_RS_S_subunit"/>
</dbReference>
<evidence type="ECO:0000256" key="3">
    <source>
        <dbReference type="ARBA" id="ARBA00023125"/>
    </source>
</evidence>
<reference evidence="5 6" key="1">
    <citation type="journal article" date="2020" name="ISME J.">
        <title>Comparative genomics reveals insights into cyanobacterial evolution and habitat adaptation.</title>
        <authorList>
            <person name="Chen M.Y."/>
            <person name="Teng W.K."/>
            <person name="Zhao L."/>
            <person name="Hu C.X."/>
            <person name="Zhou Y.K."/>
            <person name="Han B.P."/>
            <person name="Song L.R."/>
            <person name="Shu W.S."/>
        </authorList>
    </citation>
    <scope>NUCLEOTIDE SEQUENCE [LARGE SCALE GENOMIC DNA]</scope>
    <source>
        <strain evidence="5 6">FACHB-1050</strain>
    </source>
</reference>
<keyword evidence="5" id="KW-0378">Hydrolase</keyword>
<comment type="caution">
    <text evidence="5">The sequence shown here is derived from an EMBL/GenBank/DDBJ whole genome shotgun (WGS) entry which is preliminary data.</text>
</comment>
<protein>
    <submittedName>
        <fullName evidence="5">Restriction endonuclease subunit S</fullName>
    </submittedName>
</protein>
<dbReference type="CDD" id="cd17275">
    <property type="entry name" value="RMtype1_S_MjaORF132P-TRD1-CR1_like"/>
    <property type="match status" value="1"/>
</dbReference>
<organism evidence="5 6">
    <name type="scientific">Phormidium tenue FACHB-1050</name>
    <dbReference type="NCBI Taxonomy" id="2692857"/>
    <lineage>
        <taxon>Bacteria</taxon>
        <taxon>Bacillati</taxon>
        <taxon>Cyanobacteriota</taxon>
        <taxon>Cyanophyceae</taxon>
        <taxon>Oscillatoriophycideae</taxon>
        <taxon>Oscillatoriales</taxon>
        <taxon>Oscillatoriaceae</taxon>
        <taxon>Phormidium</taxon>
    </lineage>
</organism>
<dbReference type="Gene3D" id="1.10.287.1120">
    <property type="entry name" value="Bipartite methylase S protein"/>
    <property type="match status" value="1"/>
</dbReference>
<dbReference type="EMBL" id="JACJQY010000052">
    <property type="protein sequence ID" value="MBD2319452.1"/>
    <property type="molecule type" value="Genomic_DNA"/>
</dbReference>
<dbReference type="SUPFAM" id="SSF116734">
    <property type="entry name" value="DNA methylase specificity domain"/>
    <property type="match status" value="2"/>
</dbReference>
<feature type="domain" description="Type I restriction modification DNA specificity" evidence="4">
    <location>
        <begin position="222"/>
        <end position="399"/>
    </location>
</feature>
<evidence type="ECO:0000259" key="4">
    <source>
        <dbReference type="Pfam" id="PF01420"/>
    </source>
</evidence>
<keyword evidence="3" id="KW-0238">DNA-binding</keyword>
<evidence type="ECO:0000313" key="5">
    <source>
        <dbReference type="EMBL" id="MBD2319452.1"/>
    </source>
</evidence>
<comment type="similarity">
    <text evidence="1">Belongs to the type-I restriction system S methylase family.</text>
</comment>
<feature type="domain" description="Type I restriction modification DNA specificity" evidence="4">
    <location>
        <begin position="5"/>
        <end position="179"/>
    </location>
</feature>
<dbReference type="InterPro" id="IPR000055">
    <property type="entry name" value="Restrct_endonuc_typeI_TRD"/>
</dbReference>
<dbReference type="PANTHER" id="PTHR30408">
    <property type="entry name" value="TYPE-1 RESTRICTION ENZYME ECOKI SPECIFICITY PROTEIN"/>
    <property type="match status" value="1"/>
</dbReference>
<keyword evidence="2" id="KW-0680">Restriction system</keyword>
<keyword evidence="6" id="KW-1185">Reference proteome</keyword>
<dbReference type="InterPro" id="IPR044946">
    <property type="entry name" value="Restrct_endonuc_typeI_TRD_sf"/>
</dbReference>
<evidence type="ECO:0000256" key="1">
    <source>
        <dbReference type="ARBA" id="ARBA00010923"/>
    </source>
</evidence>
<dbReference type="Proteomes" id="UP000618445">
    <property type="component" value="Unassembled WGS sequence"/>
</dbReference>
<keyword evidence="5" id="KW-0540">Nuclease</keyword>
<sequence length="430" mass="48477">MAVNEWTNSSLISLLDVMKSGGTPNTSRSDFYGGEIPFVSIEDMSATRKYLQHTVKTLTREGLKNSNTWLVPENSLLYSIYATLGLVRISKVTLATNQAILAMIVNSKLIDQEYLYYWLEYVRDSVINLSSQTTQSNLNATTVKTFIVQHPENKKEQEKITEVLSTIDRVIAQTEAIIAKQQRIKTGLIQDLLTKGIDENGNIRSEATHEFKDSAIGRIPVEWDMSSLEECSHRVVVGLASSTTHAYRDIGIPMIRNQNIRKGYFDDREILYLDPKFVALFPNKATQERDVITVRTGVNVGDTAIVPKKYVGSPTFTTLITSTKKDYLLPEYLVWYVASQLGQSELNRILVGGGKENLNVGQLIKFRVILPPIEEQKLIVKHIELIQSQLVKEQSTLTKRKKVKTGLMQDLLTGKVRVTNLLKEREPASL</sequence>
<evidence type="ECO:0000256" key="2">
    <source>
        <dbReference type="ARBA" id="ARBA00022747"/>
    </source>
</evidence>